<organism evidence="3 4">
    <name type="scientific">Calocera cornea HHB12733</name>
    <dbReference type="NCBI Taxonomy" id="1353952"/>
    <lineage>
        <taxon>Eukaryota</taxon>
        <taxon>Fungi</taxon>
        <taxon>Dikarya</taxon>
        <taxon>Basidiomycota</taxon>
        <taxon>Agaricomycotina</taxon>
        <taxon>Dacrymycetes</taxon>
        <taxon>Dacrymycetales</taxon>
        <taxon>Dacrymycetaceae</taxon>
        <taxon>Calocera</taxon>
    </lineage>
</organism>
<evidence type="ECO:0000256" key="1">
    <source>
        <dbReference type="SAM" id="MobiDB-lite"/>
    </source>
</evidence>
<name>A0A165IJU5_9BASI</name>
<proteinExistence type="predicted"/>
<dbReference type="STRING" id="1353952.A0A165IJU5"/>
<reference evidence="3 4" key="1">
    <citation type="journal article" date="2016" name="Mol. Biol. Evol.">
        <title>Comparative Genomics of Early-Diverging Mushroom-Forming Fungi Provides Insights into the Origins of Lignocellulose Decay Capabilities.</title>
        <authorList>
            <person name="Nagy L.G."/>
            <person name="Riley R."/>
            <person name="Tritt A."/>
            <person name="Adam C."/>
            <person name="Daum C."/>
            <person name="Floudas D."/>
            <person name="Sun H."/>
            <person name="Yadav J.S."/>
            <person name="Pangilinan J."/>
            <person name="Larsson K.H."/>
            <person name="Matsuura K."/>
            <person name="Barry K."/>
            <person name="Labutti K."/>
            <person name="Kuo R."/>
            <person name="Ohm R.A."/>
            <person name="Bhattacharya S.S."/>
            <person name="Shirouzu T."/>
            <person name="Yoshinaga Y."/>
            <person name="Martin F.M."/>
            <person name="Grigoriev I.V."/>
            <person name="Hibbett D.S."/>
        </authorList>
    </citation>
    <scope>NUCLEOTIDE SEQUENCE [LARGE SCALE GENOMIC DNA]</scope>
    <source>
        <strain evidence="3 4">HHB12733</strain>
    </source>
</reference>
<evidence type="ECO:0000256" key="2">
    <source>
        <dbReference type="SAM" id="SignalP"/>
    </source>
</evidence>
<gene>
    <name evidence="3" type="ORF">CALCODRAFT_515263</name>
</gene>
<feature type="region of interest" description="Disordered" evidence="1">
    <location>
        <begin position="82"/>
        <end position="101"/>
    </location>
</feature>
<evidence type="ECO:0000313" key="4">
    <source>
        <dbReference type="Proteomes" id="UP000076842"/>
    </source>
</evidence>
<dbReference type="Proteomes" id="UP000076842">
    <property type="component" value="Unassembled WGS sequence"/>
</dbReference>
<keyword evidence="4" id="KW-1185">Reference proteome</keyword>
<feature type="region of interest" description="Disordered" evidence="1">
    <location>
        <begin position="361"/>
        <end position="380"/>
    </location>
</feature>
<accession>A0A165IJU5</accession>
<dbReference type="InParanoid" id="A0A165IJU5"/>
<dbReference type="OrthoDB" id="3254241at2759"/>
<feature type="signal peptide" evidence="2">
    <location>
        <begin position="1"/>
        <end position="25"/>
    </location>
</feature>
<dbReference type="AlphaFoldDB" id="A0A165IJU5"/>
<feature type="chain" id="PRO_5007859334" evidence="2">
    <location>
        <begin position="26"/>
        <end position="457"/>
    </location>
</feature>
<dbReference type="EMBL" id="KV423929">
    <property type="protein sequence ID" value="KZT60670.1"/>
    <property type="molecule type" value="Genomic_DNA"/>
</dbReference>
<keyword evidence="2" id="KW-0732">Signal</keyword>
<evidence type="ECO:0000313" key="3">
    <source>
        <dbReference type="EMBL" id="KZT60670.1"/>
    </source>
</evidence>
<sequence>MDPLSIVASVCALATALQVWLSARAEQSELTHTLGLTVTRIRAIILPFQAEETVARLEPTVVDTFRGLGEALARTRDHLVQLDGGEPAGQEPGKQKGVGRGKGRDVLLKTFNFLRPAEVAKKLREDERQLTNQLVLVLFGVTMQSFFQKGEPGRGGASASASAREAMGGDVVLSGVKNEEIREFWRDYVGAKVVCVPPQIFIVSIKTWFKAGLPESTCRHLLLRLDEYAVGGVTPHSLENLVGEQRLRDVIEGFKQQNEAKSHELAIDSVPRPFRHSRDSATALPEYTVYPNLPLIIWVDDMPSNNIGEVTYARSLGISVIELTSTALAKAWFEDNEEFVRANDTPSRIRVISDNARYESDSVLPAPSPPTVSPSQPQSEDSFYLNMSAGEHILRYLRGRQYRMPVLVYCGWSIFTTQYVLQYEEAGSTVGTHVVRAYCEALAKRKSSDTFWRRFSS</sequence>
<protein>
    <submittedName>
        <fullName evidence="3">Uncharacterized protein</fullName>
    </submittedName>
</protein>